<accession>A0AAE0SU67</accession>
<reference evidence="2" key="1">
    <citation type="journal article" date="2021" name="Genome Biol. Evol.">
        <title>A High-Quality Reference Genome for a Parasitic Bivalve with Doubly Uniparental Inheritance (Bivalvia: Unionida).</title>
        <authorList>
            <person name="Smith C.H."/>
        </authorList>
    </citation>
    <scope>NUCLEOTIDE SEQUENCE</scope>
    <source>
        <strain evidence="2">CHS0354</strain>
    </source>
</reference>
<comment type="caution">
    <text evidence="2">The sequence shown here is derived from an EMBL/GenBank/DDBJ whole genome shotgun (WGS) entry which is preliminary data.</text>
</comment>
<reference evidence="2" key="2">
    <citation type="journal article" date="2021" name="Genome Biol. Evol.">
        <title>Developing a high-quality reference genome for a parasitic bivalve with doubly uniparental inheritance (Bivalvia: Unionida).</title>
        <authorList>
            <person name="Smith C.H."/>
        </authorList>
    </citation>
    <scope>NUCLEOTIDE SEQUENCE</scope>
    <source>
        <strain evidence="2">CHS0354</strain>
        <tissue evidence="2">Mantle</tissue>
    </source>
</reference>
<dbReference type="Proteomes" id="UP001195483">
    <property type="component" value="Unassembled WGS sequence"/>
</dbReference>
<feature type="region of interest" description="Disordered" evidence="1">
    <location>
        <begin position="100"/>
        <end position="139"/>
    </location>
</feature>
<dbReference type="EMBL" id="JAEAOA010002354">
    <property type="protein sequence ID" value="KAK3598023.1"/>
    <property type="molecule type" value="Genomic_DNA"/>
</dbReference>
<feature type="compositionally biased region" description="Polar residues" evidence="1">
    <location>
        <begin position="159"/>
        <end position="169"/>
    </location>
</feature>
<keyword evidence="3" id="KW-1185">Reference proteome</keyword>
<feature type="compositionally biased region" description="Basic and acidic residues" evidence="1">
    <location>
        <begin position="113"/>
        <end position="135"/>
    </location>
</feature>
<evidence type="ECO:0000256" key="1">
    <source>
        <dbReference type="SAM" id="MobiDB-lite"/>
    </source>
</evidence>
<feature type="compositionally biased region" description="Basic and acidic residues" evidence="1">
    <location>
        <begin position="180"/>
        <end position="202"/>
    </location>
</feature>
<proteinExistence type="predicted"/>
<name>A0AAE0SU67_9BIVA</name>
<gene>
    <name evidence="2" type="ORF">CHS0354_042384</name>
</gene>
<dbReference type="AlphaFoldDB" id="A0AAE0SU67"/>
<reference evidence="2" key="3">
    <citation type="submission" date="2023-05" db="EMBL/GenBank/DDBJ databases">
        <authorList>
            <person name="Smith C.H."/>
        </authorList>
    </citation>
    <scope>NUCLEOTIDE SEQUENCE</scope>
    <source>
        <strain evidence="2">CHS0354</strain>
        <tissue evidence="2">Mantle</tissue>
    </source>
</reference>
<organism evidence="2 3">
    <name type="scientific">Potamilus streckersoni</name>
    <dbReference type="NCBI Taxonomy" id="2493646"/>
    <lineage>
        <taxon>Eukaryota</taxon>
        <taxon>Metazoa</taxon>
        <taxon>Spiralia</taxon>
        <taxon>Lophotrochozoa</taxon>
        <taxon>Mollusca</taxon>
        <taxon>Bivalvia</taxon>
        <taxon>Autobranchia</taxon>
        <taxon>Heteroconchia</taxon>
        <taxon>Palaeoheterodonta</taxon>
        <taxon>Unionida</taxon>
        <taxon>Unionoidea</taxon>
        <taxon>Unionidae</taxon>
        <taxon>Ambleminae</taxon>
        <taxon>Lampsilini</taxon>
        <taxon>Potamilus</taxon>
    </lineage>
</organism>
<evidence type="ECO:0000313" key="2">
    <source>
        <dbReference type="EMBL" id="KAK3598023.1"/>
    </source>
</evidence>
<evidence type="ECO:0000313" key="3">
    <source>
        <dbReference type="Proteomes" id="UP001195483"/>
    </source>
</evidence>
<protein>
    <submittedName>
        <fullName evidence="2">Uncharacterized protein</fullName>
    </submittedName>
</protein>
<sequence length="216" mass="25277">MIILNDCTPTRMDPHRGKMSALDLTIITPNLIHDTHDHFPIQIKINTKHNPDIYTYKENWNFKKANWELFKTNLKCTLLEELHDPDNNIFFNNINPFKTGEMHGHKNQNIQQRGKEEVWSKDPKKPESEGDHEKITNPNPIIPIVVLTIGGNKERLHSTAQNKPTSYHPQQHPPEIGAEPQEKKSKRINETTKENKEADYKNKSRKMQLPTTLYYR</sequence>
<feature type="region of interest" description="Disordered" evidence="1">
    <location>
        <begin position="159"/>
        <end position="216"/>
    </location>
</feature>